<evidence type="ECO:0000313" key="3">
    <source>
        <dbReference type="Proteomes" id="UP000439903"/>
    </source>
</evidence>
<dbReference type="AlphaFoldDB" id="A0A8H4ALM3"/>
<keyword evidence="1" id="KW-1133">Transmembrane helix</keyword>
<keyword evidence="1" id="KW-0472">Membrane</keyword>
<gene>
    <name evidence="2" type="ORF">F8M41_018349</name>
</gene>
<organism evidence="2 3">
    <name type="scientific">Gigaspora margarita</name>
    <dbReference type="NCBI Taxonomy" id="4874"/>
    <lineage>
        <taxon>Eukaryota</taxon>
        <taxon>Fungi</taxon>
        <taxon>Fungi incertae sedis</taxon>
        <taxon>Mucoromycota</taxon>
        <taxon>Glomeromycotina</taxon>
        <taxon>Glomeromycetes</taxon>
        <taxon>Diversisporales</taxon>
        <taxon>Gigasporaceae</taxon>
        <taxon>Gigaspora</taxon>
    </lineage>
</organism>
<reference evidence="2 3" key="1">
    <citation type="journal article" date="2019" name="Environ. Microbiol.">
        <title>At the nexus of three kingdoms: the genome of the mycorrhizal fungus Gigaspora margarita provides insights into plant, endobacterial and fungal interactions.</title>
        <authorList>
            <person name="Venice F."/>
            <person name="Ghignone S."/>
            <person name="Salvioli di Fossalunga A."/>
            <person name="Amselem J."/>
            <person name="Novero M."/>
            <person name="Xianan X."/>
            <person name="Sedzielewska Toro K."/>
            <person name="Morin E."/>
            <person name="Lipzen A."/>
            <person name="Grigoriev I.V."/>
            <person name="Henrissat B."/>
            <person name="Martin F.M."/>
            <person name="Bonfante P."/>
        </authorList>
    </citation>
    <scope>NUCLEOTIDE SEQUENCE [LARGE SCALE GENOMIC DNA]</scope>
    <source>
        <strain evidence="2 3">BEG34</strain>
    </source>
</reference>
<evidence type="ECO:0000313" key="2">
    <source>
        <dbReference type="EMBL" id="KAF0511003.1"/>
    </source>
</evidence>
<keyword evidence="1" id="KW-0812">Transmembrane</keyword>
<accession>A0A8H4ALM3</accession>
<name>A0A8H4ALM3_GIGMA</name>
<keyword evidence="3" id="KW-1185">Reference proteome</keyword>
<sequence length="131" mass="15262">MAYRICLRTFIAPFIRSSINVSLDYPSYSTDPNDLWNLATTYNSGTIEKNSSLIEPPIEITNMFMMMGSAILAVYLMLTDNSNYFLFYKNHLLCISSGDKSQIFLCILIYQLLICVHYNRRYDINFSMEFK</sequence>
<keyword evidence="2" id="KW-0675">Receptor</keyword>
<proteinExistence type="predicted"/>
<feature type="transmembrane region" description="Helical" evidence="1">
    <location>
        <begin position="101"/>
        <end position="118"/>
    </location>
</feature>
<feature type="transmembrane region" description="Helical" evidence="1">
    <location>
        <begin position="60"/>
        <end position="78"/>
    </location>
</feature>
<dbReference type="OrthoDB" id="2352140at2759"/>
<protein>
    <submittedName>
        <fullName evidence="2">Transient receptor potential cation channel subfamily a member 1-like</fullName>
    </submittedName>
</protein>
<dbReference type="Proteomes" id="UP000439903">
    <property type="component" value="Unassembled WGS sequence"/>
</dbReference>
<comment type="caution">
    <text evidence="2">The sequence shown here is derived from an EMBL/GenBank/DDBJ whole genome shotgun (WGS) entry which is preliminary data.</text>
</comment>
<evidence type="ECO:0000256" key="1">
    <source>
        <dbReference type="SAM" id="Phobius"/>
    </source>
</evidence>
<dbReference type="EMBL" id="WTPW01000443">
    <property type="protein sequence ID" value="KAF0511003.1"/>
    <property type="molecule type" value="Genomic_DNA"/>
</dbReference>